<sequence length="237" mass="26330">MKIYRPLKPIKAMTFDLDDTLYDNGPIIRAAEAALNVHLKKHHPAAANLAPADWKKIKADLIKANPALASDMGQLRMQSLLTALSDELAEHDLETAAKACFDYFYDKRSDFEIEQNIHALLAELAQKIPLIAITNGNVDPDKVGIADYFTHFFHASVDLPMKPAPALFEAAMEKLTCSPEHILHIGDNLIKDVQGAINAGMQTAWYAHDRGMIMRQEKATVLPSIELHSLDELLLLV</sequence>
<accession>A0ABX1R0B9</accession>
<evidence type="ECO:0000256" key="1">
    <source>
        <dbReference type="ARBA" id="ARBA00001946"/>
    </source>
</evidence>
<keyword evidence="5" id="KW-1185">Reference proteome</keyword>
<name>A0ABX1R0B9_9ALTE</name>
<comment type="cofactor">
    <cofactor evidence="1">
        <name>Mg(2+)</name>
        <dbReference type="ChEBI" id="CHEBI:18420"/>
    </cofactor>
</comment>
<dbReference type="InterPro" id="IPR023214">
    <property type="entry name" value="HAD_sf"/>
</dbReference>
<dbReference type="Gene3D" id="1.20.120.1600">
    <property type="match status" value="1"/>
</dbReference>
<dbReference type="SFLD" id="SFLDG01129">
    <property type="entry name" value="C1.5:_HAD__Beta-PGM__Phosphata"/>
    <property type="match status" value="1"/>
</dbReference>
<dbReference type="NCBIfam" id="TIGR01549">
    <property type="entry name" value="HAD-SF-IA-v1"/>
    <property type="match status" value="1"/>
</dbReference>
<gene>
    <name evidence="4" type="ORF">HCJ96_07795</name>
</gene>
<evidence type="ECO:0000313" key="4">
    <source>
        <dbReference type="EMBL" id="NMH59914.1"/>
    </source>
</evidence>
<dbReference type="Gene3D" id="3.40.50.1000">
    <property type="entry name" value="HAD superfamily/HAD-like"/>
    <property type="match status" value="1"/>
</dbReference>
<organism evidence="4 5">
    <name type="scientific">Alteromonas ponticola</name>
    <dbReference type="NCBI Taxonomy" id="2720613"/>
    <lineage>
        <taxon>Bacteria</taxon>
        <taxon>Pseudomonadati</taxon>
        <taxon>Pseudomonadota</taxon>
        <taxon>Gammaproteobacteria</taxon>
        <taxon>Alteromonadales</taxon>
        <taxon>Alteromonadaceae</taxon>
        <taxon>Alteromonas/Salinimonas group</taxon>
        <taxon>Alteromonas</taxon>
    </lineage>
</organism>
<dbReference type="NCBIfam" id="TIGR01509">
    <property type="entry name" value="HAD-SF-IA-v3"/>
    <property type="match status" value="1"/>
</dbReference>
<dbReference type="Proteomes" id="UP000709336">
    <property type="component" value="Unassembled WGS sequence"/>
</dbReference>
<dbReference type="InterPro" id="IPR006439">
    <property type="entry name" value="HAD-SF_hydro_IA"/>
</dbReference>
<dbReference type="PANTHER" id="PTHR46470:SF4">
    <property type="entry name" value="5-AMINO-6-(5-PHOSPHO-D-RIBITYLAMINO)URACIL PHOSPHATASE YIGB"/>
    <property type="match status" value="1"/>
</dbReference>
<proteinExistence type="predicted"/>
<dbReference type="PANTHER" id="PTHR46470">
    <property type="entry name" value="N-ACYLNEURAMINATE-9-PHOSPHATASE"/>
    <property type="match status" value="1"/>
</dbReference>
<evidence type="ECO:0000256" key="3">
    <source>
        <dbReference type="ARBA" id="ARBA00022842"/>
    </source>
</evidence>
<keyword evidence="2 4" id="KW-0378">Hydrolase</keyword>
<evidence type="ECO:0000313" key="5">
    <source>
        <dbReference type="Proteomes" id="UP000709336"/>
    </source>
</evidence>
<comment type="caution">
    <text evidence="4">The sequence shown here is derived from an EMBL/GenBank/DDBJ whole genome shotgun (WGS) entry which is preliminary data.</text>
</comment>
<protein>
    <submittedName>
        <fullName evidence="4">HAD-IA family hydrolase</fullName>
    </submittedName>
</protein>
<dbReference type="InterPro" id="IPR036412">
    <property type="entry name" value="HAD-like_sf"/>
</dbReference>
<dbReference type="InterPro" id="IPR051400">
    <property type="entry name" value="HAD-like_hydrolase"/>
</dbReference>
<dbReference type="SFLD" id="SFLDS00003">
    <property type="entry name" value="Haloacid_Dehalogenase"/>
    <property type="match status" value="1"/>
</dbReference>
<reference evidence="4 5" key="1">
    <citation type="submission" date="2020-03" db="EMBL/GenBank/DDBJ databases">
        <title>Alteromonas ponticola sp. nov., isolated from seawater.</title>
        <authorList>
            <person name="Yoon J.-H."/>
            <person name="Kim Y.-O."/>
        </authorList>
    </citation>
    <scope>NUCLEOTIDE SEQUENCE [LARGE SCALE GENOMIC DNA]</scope>
    <source>
        <strain evidence="4 5">MYP5</strain>
    </source>
</reference>
<evidence type="ECO:0000256" key="2">
    <source>
        <dbReference type="ARBA" id="ARBA00022801"/>
    </source>
</evidence>
<keyword evidence="3" id="KW-0460">Magnesium</keyword>
<dbReference type="GO" id="GO:0016787">
    <property type="term" value="F:hydrolase activity"/>
    <property type="evidence" value="ECO:0007669"/>
    <property type="project" value="UniProtKB-KW"/>
</dbReference>
<dbReference type="Pfam" id="PF00702">
    <property type="entry name" value="Hydrolase"/>
    <property type="match status" value="1"/>
</dbReference>
<dbReference type="RefSeq" id="WP_169210487.1">
    <property type="nucleotide sequence ID" value="NZ_JAATNW010000004.1"/>
</dbReference>
<dbReference type="SUPFAM" id="SSF56784">
    <property type="entry name" value="HAD-like"/>
    <property type="match status" value="1"/>
</dbReference>
<dbReference type="EMBL" id="JAATNW010000004">
    <property type="protein sequence ID" value="NMH59914.1"/>
    <property type="molecule type" value="Genomic_DNA"/>
</dbReference>